<comment type="caution">
    <text evidence="4">The sequence shown here is derived from an EMBL/GenBank/DDBJ whole genome shotgun (WGS) entry which is preliminary data.</text>
</comment>
<dbReference type="Pfam" id="PF13280">
    <property type="entry name" value="WYL"/>
    <property type="match status" value="1"/>
</dbReference>
<dbReference type="AlphaFoldDB" id="A0A084SE81"/>
<dbReference type="Pfam" id="PF19187">
    <property type="entry name" value="HTH_PafC"/>
    <property type="match status" value="1"/>
</dbReference>
<evidence type="ECO:0000259" key="3">
    <source>
        <dbReference type="Pfam" id="PF25583"/>
    </source>
</evidence>
<dbReference type="GO" id="GO:0003677">
    <property type="term" value="F:DNA binding"/>
    <property type="evidence" value="ECO:0007669"/>
    <property type="project" value="UniProtKB-KW"/>
</dbReference>
<protein>
    <submittedName>
        <fullName evidence="4">DNA-binding protein</fullName>
    </submittedName>
</protein>
<dbReference type="InterPro" id="IPR043839">
    <property type="entry name" value="PafC_HTH"/>
</dbReference>
<dbReference type="PIRSF" id="PIRSF016838">
    <property type="entry name" value="PafC"/>
    <property type="match status" value="1"/>
</dbReference>
<organism evidence="4 5">
    <name type="scientific">Archangium violaceum Cb vi76</name>
    <dbReference type="NCBI Taxonomy" id="1406225"/>
    <lineage>
        <taxon>Bacteria</taxon>
        <taxon>Pseudomonadati</taxon>
        <taxon>Myxococcota</taxon>
        <taxon>Myxococcia</taxon>
        <taxon>Myxococcales</taxon>
        <taxon>Cystobacterineae</taxon>
        <taxon>Archangiaceae</taxon>
        <taxon>Archangium</taxon>
    </lineage>
</organism>
<sequence>MSVHERLRRLLFLVPFVSSRPGISVEELARALNVSREHLLEDLDLLTCVGRPPFNPDDYIDIYVENDRVYVDLDQRLSAPPRLTVGEASALAASAELLRPAAGDALRSAVEKLEGVLPPGAGERFREMYRKIDAAVEAPEALGPLTRAIHERREVSFDYATPGRGGLESRRVRPHELLSHRGQWYLQAWDLNRQDDRLFRVDRMQNLAVTDATFQPREDARAEVPNPARTNAAVRVRFTRLVAPYVRERFGEDARLLADGGVEVRVAGDNERWLTQWVLSFGGEAEVLEPASARAAVARAAKAVLGV</sequence>
<feature type="domain" description="WYL" evidence="1">
    <location>
        <begin position="141"/>
        <end position="208"/>
    </location>
</feature>
<dbReference type="Pfam" id="PF25583">
    <property type="entry name" value="WCX"/>
    <property type="match status" value="1"/>
</dbReference>
<dbReference type="InterPro" id="IPR026881">
    <property type="entry name" value="WYL_dom"/>
</dbReference>
<dbReference type="PANTHER" id="PTHR34580:SF1">
    <property type="entry name" value="PROTEIN PAFC"/>
    <property type="match status" value="1"/>
</dbReference>
<name>A0A084SE81_9BACT</name>
<dbReference type="InterPro" id="IPR028349">
    <property type="entry name" value="PafC-like"/>
</dbReference>
<evidence type="ECO:0000313" key="4">
    <source>
        <dbReference type="EMBL" id="KFA86766.1"/>
    </source>
</evidence>
<evidence type="ECO:0000259" key="2">
    <source>
        <dbReference type="Pfam" id="PF19187"/>
    </source>
</evidence>
<accession>A0A084SE81</accession>
<dbReference type="RefSeq" id="WP_043414639.1">
    <property type="nucleotide sequence ID" value="NZ_JPMI01000424.1"/>
</dbReference>
<proteinExistence type="predicted"/>
<feature type="domain" description="PafC HTH" evidence="2">
    <location>
        <begin position="5"/>
        <end position="114"/>
    </location>
</feature>
<reference evidence="4 5" key="1">
    <citation type="submission" date="2014-07" db="EMBL/GenBank/DDBJ databases">
        <title>Draft Genome Sequence of Gephyronic Acid Producer, Cystobacter violaceus Strain Cb vi76.</title>
        <authorList>
            <person name="Stevens D.C."/>
            <person name="Young J."/>
            <person name="Carmichael R."/>
            <person name="Tan J."/>
            <person name="Taylor R.E."/>
        </authorList>
    </citation>
    <scope>NUCLEOTIDE SEQUENCE [LARGE SCALE GENOMIC DNA]</scope>
    <source>
        <strain evidence="4 5">Cb vi76</strain>
    </source>
</reference>
<dbReference type="PANTHER" id="PTHR34580">
    <property type="match status" value="1"/>
</dbReference>
<keyword evidence="4" id="KW-0238">DNA-binding</keyword>
<evidence type="ECO:0000259" key="1">
    <source>
        <dbReference type="Pfam" id="PF13280"/>
    </source>
</evidence>
<gene>
    <name evidence="4" type="ORF">Q664_52155</name>
</gene>
<dbReference type="PROSITE" id="PS52050">
    <property type="entry name" value="WYL"/>
    <property type="match status" value="1"/>
</dbReference>
<dbReference type="EMBL" id="JPMI01000424">
    <property type="protein sequence ID" value="KFA86766.1"/>
    <property type="molecule type" value="Genomic_DNA"/>
</dbReference>
<dbReference type="InterPro" id="IPR057727">
    <property type="entry name" value="WCX_dom"/>
</dbReference>
<dbReference type="Proteomes" id="UP000028547">
    <property type="component" value="Unassembled WGS sequence"/>
</dbReference>
<dbReference type="InterPro" id="IPR051534">
    <property type="entry name" value="CBASS_pafABC_assoc_protein"/>
</dbReference>
<feature type="domain" description="WCX" evidence="3">
    <location>
        <begin position="233"/>
        <end position="305"/>
    </location>
</feature>
<evidence type="ECO:0000313" key="5">
    <source>
        <dbReference type="Proteomes" id="UP000028547"/>
    </source>
</evidence>